<feature type="transmembrane region" description="Helical" evidence="1">
    <location>
        <begin position="378"/>
        <end position="397"/>
    </location>
</feature>
<sequence>MIKSVLDNHPRRFALTNELHARPFTPTDAPGRVLMVAFKETENAAERDPARDHAHLTALIDRHGGPHPAPDANHYFADFGRFRLKWERHTEFVSYTLFESGPSDTLFAGTLFQHLPGEWLAQAPGKVVAAVEIELIRARDFEAAAALIDGALGRQFARESMVVARVLDGAAVAIGDFRIHEGGFTRFALVVHDDVGDRRIGRAVQRLIEVENYRILSMLALPIARDAARRLNEIDRELTSLIRLVASSERTASEQAILDQLTALSAEIEAMSAATAFRFGAATAYEAIVHQRIANLREERMMGRQLFSEFMMRRYDPAMRTCHSTAGRLADMATRASRIGDLLRTRVDVAVEAQNQKLLASMNARADTQLRLQETVEGLSVVAISYYAVSLLGYALAPLAKPLGVDKTTLLALVALPVVIAVGWSMRRIRKRITRRGD</sequence>
<evidence type="ECO:0000313" key="2">
    <source>
        <dbReference type="EMBL" id="MBK0400349.1"/>
    </source>
</evidence>
<proteinExistence type="predicted"/>
<keyword evidence="1" id="KW-0812">Transmembrane</keyword>
<dbReference type="RefSeq" id="WP_200610997.1">
    <property type="nucleotide sequence ID" value="NZ_JAEHHL010000008.1"/>
</dbReference>
<dbReference type="Pfam" id="PF11902">
    <property type="entry name" value="DUF3422"/>
    <property type="match status" value="1"/>
</dbReference>
<name>A0A8J7M8P3_9RHOB</name>
<evidence type="ECO:0000313" key="3">
    <source>
        <dbReference type="Proteomes" id="UP000655420"/>
    </source>
</evidence>
<evidence type="ECO:0000256" key="1">
    <source>
        <dbReference type="SAM" id="Phobius"/>
    </source>
</evidence>
<dbReference type="EMBL" id="JAEHHL010000008">
    <property type="protein sequence ID" value="MBK0400349.1"/>
    <property type="molecule type" value="Genomic_DNA"/>
</dbReference>
<organism evidence="2 3">
    <name type="scientific">Thermohalobaculum xanthum</name>
    <dbReference type="NCBI Taxonomy" id="2753746"/>
    <lineage>
        <taxon>Bacteria</taxon>
        <taxon>Pseudomonadati</taxon>
        <taxon>Pseudomonadota</taxon>
        <taxon>Alphaproteobacteria</taxon>
        <taxon>Rhodobacterales</taxon>
        <taxon>Paracoccaceae</taxon>
        <taxon>Thermohalobaculum</taxon>
    </lineage>
</organism>
<dbReference type="InterPro" id="IPR021830">
    <property type="entry name" value="DUF3422"/>
</dbReference>
<keyword evidence="3" id="KW-1185">Reference proteome</keyword>
<keyword evidence="1" id="KW-0472">Membrane</keyword>
<reference evidence="2" key="1">
    <citation type="submission" date="2020-12" db="EMBL/GenBank/DDBJ databases">
        <title>Bacterial taxonomy.</title>
        <authorList>
            <person name="Pan X."/>
        </authorList>
    </citation>
    <scope>NUCLEOTIDE SEQUENCE</scope>
    <source>
        <strain evidence="2">M0105</strain>
    </source>
</reference>
<accession>A0A8J7M8P3</accession>
<gene>
    <name evidence="2" type="ORF">H0I76_14205</name>
</gene>
<protein>
    <submittedName>
        <fullName evidence="2">DUF3422 domain-containing protein</fullName>
    </submittedName>
</protein>
<feature type="transmembrane region" description="Helical" evidence="1">
    <location>
        <begin position="409"/>
        <end position="426"/>
    </location>
</feature>
<dbReference type="Proteomes" id="UP000655420">
    <property type="component" value="Unassembled WGS sequence"/>
</dbReference>
<dbReference type="AlphaFoldDB" id="A0A8J7M8P3"/>
<comment type="caution">
    <text evidence="2">The sequence shown here is derived from an EMBL/GenBank/DDBJ whole genome shotgun (WGS) entry which is preliminary data.</text>
</comment>
<keyword evidence="1" id="KW-1133">Transmembrane helix</keyword>